<evidence type="ECO:0008006" key="4">
    <source>
        <dbReference type="Google" id="ProtNLM"/>
    </source>
</evidence>
<organism evidence="2 3">
    <name type="scientific">Ananas comosus</name>
    <name type="common">Pineapple</name>
    <name type="synonym">Ananas ananas</name>
    <dbReference type="NCBI Taxonomy" id="4615"/>
    <lineage>
        <taxon>Eukaryota</taxon>
        <taxon>Viridiplantae</taxon>
        <taxon>Streptophyta</taxon>
        <taxon>Embryophyta</taxon>
        <taxon>Tracheophyta</taxon>
        <taxon>Spermatophyta</taxon>
        <taxon>Magnoliopsida</taxon>
        <taxon>Liliopsida</taxon>
        <taxon>Poales</taxon>
        <taxon>Bromeliaceae</taxon>
        <taxon>Bromelioideae</taxon>
        <taxon>Ananas</taxon>
    </lineage>
</organism>
<gene>
    <name evidence="2" type="ORF">ACMD2_17827</name>
</gene>
<proteinExistence type="predicted"/>
<feature type="compositionally biased region" description="Basic and acidic residues" evidence="1">
    <location>
        <begin position="38"/>
        <end position="56"/>
    </location>
</feature>
<dbReference type="Proteomes" id="UP000092600">
    <property type="component" value="Unassembled WGS sequence"/>
</dbReference>
<name>A0A199VYY3_ANACO</name>
<feature type="compositionally biased region" description="Basic and acidic residues" evidence="1">
    <location>
        <begin position="1"/>
        <end position="16"/>
    </location>
</feature>
<dbReference type="AlphaFoldDB" id="A0A199VYY3"/>
<sequence>MDLRSDMRRSCADDAMGRGWRRSPDPNPNPNPNPRWNRGVEEGIGERGVDATREETTPLIGSAPPKCDTKCLACGHCEAIEVPEMGFAQKHLSAQLMPTQTTSH</sequence>
<evidence type="ECO:0000256" key="1">
    <source>
        <dbReference type="SAM" id="MobiDB-lite"/>
    </source>
</evidence>
<dbReference type="Pfam" id="PF17181">
    <property type="entry name" value="EPF"/>
    <property type="match status" value="1"/>
</dbReference>
<feature type="region of interest" description="Disordered" evidence="1">
    <location>
        <begin position="1"/>
        <end position="62"/>
    </location>
</feature>
<reference evidence="2 3" key="1">
    <citation type="journal article" date="2016" name="DNA Res.">
        <title>The draft genome of MD-2 pineapple using hybrid error correction of long reads.</title>
        <authorList>
            <person name="Redwan R.M."/>
            <person name="Saidin A."/>
            <person name="Kumar S.V."/>
        </authorList>
    </citation>
    <scope>NUCLEOTIDE SEQUENCE [LARGE SCALE GENOMIC DNA]</scope>
    <source>
        <strain evidence="3">cv. MD2</strain>
        <tissue evidence="2">Leaf</tissue>
    </source>
</reference>
<protein>
    <recommendedName>
        <fullName evidence="4">Epidermal patterning factor-like protein</fullName>
    </recommendedName>
</protein>
<evidence type="ECO:0000313" key="3">
    <source>
        <dbReference type="Proteomes" id="UP000092600"/>
    </source>
</evidence>
<dbReference type="EMBL" id="LSRQ01000569">
    <property type="protein sequence ID" value="OAY81910.1"/>
    <property type="molecule type" value="Genomic_DNA"/>
</dbReference>
<accession>A0A199VYY3</accession>
<evidence type="ECO:0000313" key="2">
    <source>
        <dbReference type="EMBL" id="OAY81910.1"/>
    </source>
</evidence>
<comment type="caution">
    <text evidence="2">The sequence shown here is derived from an EMBL/GenBank/DDBJ whole genome shotgun (WGS) entry which is preliminary data.</text>
</comment>